<dbReference type="VEuPathDB" id="VectorBase:SSCA006873"/>
<dbReference type="EMBL" id="JXLN01010468">
    <property type="protein sequence ID" value="KPM05790.1"/>
    <property type="molecule type" value="Genomic_DNA"/>
</dbReference>
<name>A0A132A5V0_SARSC</name>
<sequence>MLKNIQEEEACLIQMDSINKLDQKSLPKKRRVTVIDSIESLYFIVLEYSRNFITELRNWRRGTINID</sequence>
<dbReference type="Proteomes" id="UP000616769">
    <property type="component" value="Unassembled WGS sequence"/>
</dbReference>
<comment type="caution">
    <text evidence="1">The sequence shown here is derived from an EMBL/GenBank/DDBJ whole genome shotgun (WGS) entry which is preliminary data.</text>
</comment>
<dbReference type="AlphaFoldDB" id="A0A132A5V0"/>
<accession>A0A132A5V0</accession>
<protein>
    <submittedName>
        <fullName evidence="1">Uncharacterized protein</fullName>
    </submittedName>
</protein>
<reference evidence="1 2" key="1">
    <citation type="journal article" date="2015" name="Parasit. Vectors">
        <title>Draft genome of the scabies mite.</title>
        <authorList>
            <person name="Rider S.D.Jr."/>
            <person name="Morgan M.S."/>
            <person name="Arlian L.G."/>
        </authorList>
    </citation>
    <scope>NUCLEOTIDE SEQUENCE [LARGE SCALE GENOMIC DNA]</scope>
    <source>
        <strain evidence="1">Arlian Lab</strain>
    </source>
</reference>
<gene>
    <name evidence="1" type="ORF">QR98_0042620</name>
</gene>
<organism evidence="1 2">
    <name type="scientific">Sarcoptes scabiei</name>
    <name type="common">Itch mite</name>
    <name type="synonym">Acarus scabiei</name>
    <dbReference type="NCBI Taxonomy" id="52283"/>
    <lineage>
        <taxon>Eukaryota</taxon>
        <taxon>Metazoa</taxon>
        <taxon>Ecdysozoa</taxon>
        <taxon>Arthropoda</taxon>
        <taxon>Chelicerata</taxon>
        <taxon>Arachnida</taxon>
        <taxon>Acari</taxon>
        <taxon>Acariformes</taxon>
        <taxon>Sarcoptiformes</taxon>
        <taxon>Astigmata</taxon>
        <taxon>Psoroptidia</taxon>
        <taxon>Sarcoptoidea</taxon>
        <taxon>Sarcoptidae</taxon>
        <taxon>Sarcoptinae</taxon>
        <taxon>Sarcoptes</taxon>
    </lineage>
</organism>
<evidence type="ECO:0000313" key="1">
    <source>
        <dbReference type="EMBL" id="KPM05790.1"/>
    </source>
</evidence>
<evidence type="ECO:0000313" key="2">
    <source>
        <dbReference type="Proteomes" id="UP000616769"/>
    </source>
</evidence>
<proteinExistence type="predicted"/>